<dbReference type="RefSeq" id="WP_067872059.1">
    <property type="nucleotide sequence ID" value="NZ_CP013979.1"/>
</dbReference>
<dbReference type="Pfam" id="PF00480">
    <property type="entry name" value="ROK"/>
    <property type="match status" value="1"/>
</dbReference>
<gene>
    <name evidence="2" type="ORF">ATC03_01040</name>
</gene>
<dbReference type="AlphaFoldDB" id="A0A191WBJ4"/>
<evidence type="ECO:0000313" key="2">
    <source>
        <dbReference type="EMBL" id="ANJ25568.1"/>
    </source>
</evidence>
<organism evidence="2 3">
    <name type="scientific">Agromyces aureus</name>
    <dbReference type="NCBI Taxonomy" id="453304"/>
    <lineage>
        <taxon>Bacteria</taxon>
        <taxon>Bacillati</taxon>
        <taxon>Actinomycetota</taxon>
        <taxon>Actinomycetes</taxon>
        <taxon>Micrococcales</taxon>
        <taxon>Microbacteriaceae</taxon>
        <taxon>Agromyces</taxon>
    </lineage>
</organism>
<reference evidence="3" key="2">
    <citation type="submission" date="2016-01" db="EMBL/GenBank/DDBJ databases">
        <title>Complete genome sequence of Agromyces aureus AR33T and comparison with related organisms.</title>
        <authorList>
            <person name="Corretto E."/>
            <person name="Antonielli L."/>
            <person name="Sessitsch A."/>
            <person name="Brader G."/>
        </authorList>
    </citation>
    <scope>NUCLEOTIDE SEQUENCE [LARGE SCALE GENOMIC DNA]</scope>
    <source>
        <strain evidence="3">AR33</strain>
    </source>
</reference>
<dbReference type="Gene3D" id="1.10.10.10">
    <property type="entry name" value="Winged helix-like DNA-binding domain superfamily/Winged helix DNA-binding domain"/>
    <property type="match status" value="1"/>
</dbReference>
<dbReference type="PANTHER" id="PTHR18964:SF149">
    <property type="entry name" value="BIFUNCTIONAL UDP-N-ACETYLGLUCOSAMINE 2-EPIMERASE_N-ACETYLMANNOSAMINE KINASE"/>
    <property type="match status" value="1"/>
</dbReference>
<dbReference type="Gene3D" id="3.30.420.40">
    <property type="match status" value="2"/>
</dbReference>
<dbReference type="PANTHER" id="PTHR18964">
    <property type="entry name" value="ROK (REPRESSOR, ORF, KINASE) FAMILY"/>
    <property type="match status" value="1"/>
</dbReference>
<dbReference type="SUPFAM" id="SSF53067">
    <property type="entry name" value="Actin-like ATPase domain"/>
    <property type="match status" value="1"/>
</dbReference>
<sequence>MTPGDPTVPTVPTITGPLDLHREQSARVVEHLVTHGTATRSELVNATGLGRGTIAGLTARLLDAGVIRESGDAHGDGRSTPLALTGGDRVLLTARLSLDAAIATVSSLAGDEEARFSEPIVDAAPAGATTGAVAGASVPDPLTPLAVVLARAIARAERAGHRIADITVLVDGAVVGSPSVVVTDARFGAEPVDVLGGLRARIPALAEVERLLPLPMQVVPAAVAAASVELDALPGIADVLYLDGDTAVSAAALASGRPLLGSHGLGATFGHLPIVPGGLRCRCGQQGCLATVASPDVVLERAGLAGFAAANGRSEALDELVLRITEAEDRARWSWLDAAHWIGRTLQIVVPTLDPAVVVVGGYWGGFVGDIQTALQGNRPTVGNGAISAIPAFSRAVGGPDAALVGARRQARERLIADPLLLVG</sequence>
<dbReference type="EMBL" id="CP013979">
    <property type="protein sequence ID" value="ANJ25568.1"/>
    <property type="molecule type" value="Genomic_DNA"/>
</dbReference>
<dbReference type="InterPro" id="IPR036390">
    <property type="entry name" value="WH_DNA-bd_sf"/>
</dbReference>
<name>A0A191WBJ4_9MICO</name>
<proteinExistence type="inferred from homology"/>
<evidence type="ECO:0008006" key="4">
    <source>
        <dbReference type="Google" id="ProtNLM"/>
    </source>
</evidence>
<dbReference type="InterPro" id="IPR000600">
    <property type="entry name" value="ROK"/>
</dbReference>
<keyword evidence="3" id="KW-1185">Reference proteome</keyword>
<dbReference type="STRING" id="453304.ATC03_01040"/>
<dbReference type="SUPFAM" id="SSF46785">
    <property type="entry name" value="Winged helix' DNA-binding domain"/>
    <property type="match status" value="1"/>
</dbReference>
<reference evidence="2 3" key="1">
    <citation type="journal article" date="2016" name="Int. J. Syst. Evol. Microbiol.">
        <title>Agromyces aureus sp. nov., isolated from the rhizosphere of Salix caprea L. grown in a heavy-metal-contaminated soil.</title>
        <authorList>
            <person name="Corretto E."/>
            <person name="Antonielli L."/>
            <person name="Sessitsch A."/>
            <person name="Compant S."/>
            <person name="Gorfer M."/>
            <person name="Kuffner M."/>
            <person name="Brader G."/>
        </authorList>
    </citation>
    <scope>NUCLEOTIDE SEQUENCE [LARGE SCALE GENOMIC DNA]</scope>
    <source>
        <strain evidence="2 3">AR33</strain>
    </source>
</reference>
<dbReference type="InterPro" id="IPR043129">
    <property type="entry name" value="ATPase_NBD"/>
</dbReference>
<evidence type="ECO:0000313" key="3">
    <source>
        <dbReference type="Proteomes" id="UP000078437"/>
    </source>
</evidence>
<dbReference type="OrthoDB" id="5174513at2"/>
<accession>A0A191WBJ4</accession>
<protein>
    <recommendedName>
        <fullName evidence="4">HTH marR-type domain-containing protein</fullName>
    </recommendedName>
</protein>
<dbReference type="KEGG" id="agy:ATC03_01040"/>
<comment type="similarity">
    <text evidence="1">Belongs to the ROK (NagC/XylR) family.</text>
</comment>
<dbReference type="InterPro" id="IPR036388">
    <property type="entry name" value="WH-like_DNA-bd_sf"/>
</dbReference>
<evidence type="ECO:0000256" key="1">
    <source>
        <dbReference type="ARBA" id="ARBA00006479"/>
    </source>
</evidence>
<dbReference type="Proteomes" id="UP000078437">
    <property type="component" value="Chromosome"/>
</dbReference>